<protein>
    <submittedName>
        <fullName evidence="1">Uncharacterized protein</fullName>
    </submittedName>
</protein>
<dbReference type="GeneID" id="94172954"/>
<organism evidence="1 2">
    <name type="scientific">Leishmania enriettii</name>
    <dbReference type="NCBI Taxonomy" id="5663"/>
    <lineage>
        <taxon>Eukaryota</taxon>
        <taxon>Discoba</taxon>
        <taxon>Euglenozoa</taxon>
        <taxon>Kinetoplastea</taxon>
        <taxon>Metakinetoplastina</taxon>
        <taxon>Trypanosomatida</taxon>
        <taxon>Trypanosomatidae</taxon>
        <taxon>Leishmaniinae</taxon>
        <taxon>Leishmania</taxon>
    </lineage>
</organism>
<name>A0A836KYI8_LEIEN</name>
<evidence type="ECO:0000313" key="1">
    <source>
        <dbReference type="EMBL" id="KAG5482618.1"/>
    </source>
</evidence>
<dbReference type="OrthoDB" id="271152at2759"/>
<comment type="caution">
    <text evidence="1">The sequence shown here is derived from an EMBL/GenBank/DDBJ whole genome shotgun (WGS) entry which is preliminary data.</text>
</comment>
<keyword evidence="2" id="KW-1185">Reference proteome</keyword>
<dbReference type="AlphaFoldDB" id="A0A836KYI8"/>
<dbReference type="RefSeq" id="XP_067694308.1">
    <property type="nucleotide sequence ID" value="XM_067837444.1"/>
</dbReference>
<evidence type="ECO:0000313" key="2">
    <source>
        <dbReference type="Proteomes" id="UP000674179"/>
    </source>
</evidence>
<accession>A0A836KYI8</accession>
<proteinExistence type="predicted"/>
<dbReference type="Proteomes" id="UP000674179">
    <property type="component" value="Chromosome 16"/>
</dbReference>
<reference evidence="1 2" key="1">
    <citation type="submission" date="2021-02" db="EMBL/GenBank/DDBJ databases">
        <title>Leishmania (Mundinia) enrietti genome sequencing and assembly.</title>
        <authorList>
            <person name="Almutairi H."/>
            <person name="Gatherer D."/>
        </authorList>
    </citation>
    <scope>NUCLEOTIDE SEQUENCE [LARGE SCALE GENOMIC DNA]</scope>
    <source>
        <strain evidence="1">CUR178</strain>
    </source>
</reference>
<dbReference type="EMBL" id="JAFHKP010000016">
    <property type="protein sequence ID" value="KAG5482618.1"/>
    <property type="molecule type" value="Genomic_DNA"/>
</dbReference>
<gene>
    <name evidence="1" type="ORF">CUR178_05761</name>
</gene>
<dbReference type="KEGG" id="lenr:94172954"/>
<sequence>MDIYRREAAVAAQYLRDALKAPVEKHDAHLVQLLHENGLNVPSLGLIAQSTLAAAKEDFDATSEMMLQLIAVEILARAVRRSMFLSMTREGRARSLTTANDYLQRAACSLLRTSKACFEKGLLPLLRRMFSLETIDTEPNVQLLKRTLQRRVVIVTKSLCELCGLRVVRGNVAEIVCQTSHHSYSSFHSPEHETLIAALAQDASEQAPAFGAAYRLPLRIRFSCRGGRLADAWREATQLVELRIRNMSERFLNAEAWTTGALIVAQCGRSEDSATSSSTPLASSSTSPHFFSYRLRLTCKCRPACTSSRVRCTPNLRTASSASS</sequence>